<dbReference type="InterPro" id="IPR001029">
    <property type="entry name" value="Flagellin_N"/>
</dbReference>
<dbReference type="GO" id="GO:0005576">
    <property type="term" value="C:extracellular region"/>
    <property type="evidence" value="ECO:0007669"/>
    <property type="project" value="UniProtKB-SubCell"/>
</dbReference>
<keyword evidence="9" id="KW-1185">Reference proteome</keyword>
<dbReference type="Proteomes" id="UP000824988">
    <property type="component" value="Chromosome"/>
</dbReference>
<dbReference type="RefSeq" id="WP_054775070.1">
    <property type="nucleotide sequence ID" value="NZ_AP019782.1"/>
</dbReference>
<evidence type="ECO:0000313" key="7">
    <source>
        <dbReference type="EMBL" id="BBL71597.1"/>
    </source>
</evidence>
<protein>
    <recommendedName>
        <fullName evidence="4">Flagellin</fullName>
    </recommendedName>
</protein>
<dbReference type="KEGG" id="moz:MoryE10_22040"/>
<dbReference type="SUPFAM" id="SSF64518">
    <property type="entry name" value="Phase 1 flagellin"/>
    <property type="match status" value="1"/>
</dbReference>
<keyword evidence="8" id="KW-0282">Flagellum</keyword>
<dbReference type="Gene3D" id="6.10.280.190">
    <property type="match status" value="1"/>
</dbReference>
<feature type="domain" description="Flagellin C-terminal" evidence="6">
    <location>
        <begin position="193"/>
        <end position="278"/>
    </location>
</feature>
<feature type="domain" description="Flagellin N-terminal" evidence="5">
    <location>
        <begin position="4"/>
        <end position="140"/>
    </location>
</feature>
<dbReference type="Pfam" id="PF00669">
    <property type="entry name" value="Flagellin_N"/>
    <property type="match status" value="1"/>
</dbReference>
<sequence>MSVINTNMMSLNTRRNLEQSQSSLATTMERLSSGLRVNSAKDDAAGLAIAARLSSQINGMNVAMRNANDGISMAQTAEGAMSNLGDMLQRMRDLGIQSMNGSNASGDRANLNTEFKQLASELQRVINSTTFNGNAILNGKAYSTTSVVVFQVGADAMANNKISIRMSNLSNGKMKSVFSGGTISKVSAASAYVKAIDSAITQVTTLRAKLGAVQNRLTNTITGLRIATENQSAARSRIMDADFASETSNLSRSQILQQAGTAMLSQANSAPQQVLSLLR</sequence>
<dbReference type="Gene3D" id="1.20.1330.10">
    <property type="entry name" value="f41 fragment of flagellin, N-terminal domain"/>
    <property type="match status" value="1"/>
</dbReference>
<dbReference type="GO" id="GO:0005198">
    <property type="term" value="F:structural molecule activity"/>
    <property type="evidence" value="ECO:0007669"/>
    <property type="project" value="UniProtKB-UniRule"/>
</dbReference>
<dbReference type="Gene3D" id="6.10.10.10">
    <property type="entry name" value="Flagellar export chaperone, C-terminal domain"/>
    <property type="match status" value="1"/>
</dbReference>
<dbReference type="AlphaFoldDB" id="A0A8D4VPC4"/>
<evidence type="ECO:0000256" key="2">
    <source>
        <dbReference type="ARBA" id="ARBA00022525"/>
    </source>
</evidence>
<evidence type="ECO:0000313" key="9">
    <source>
        <dbReference type="Proteomes" id="UP000824988"/>
    </source>
</evidence>
<dbReference type="KEGG" id="moz:MoryE10_22030"/>
<keyword evidence="8" id="KW-0969">Cilium</keyword>
<dbReference type="PANTHER" id="PTHR42792:SF2">
    <property type="entry name" value="FLAGELLIN"/>
    <property type="match status" value="1"/>
</dbReference>
<proteinExistence type="inferred from homology"/>
<organism evidence="8 9">
    <name type="scientific">Methylogaea oryzae</name>
    <dbReference type="NCBI Taxonomy" id="1295382"/>
    <lineage>
        <taxon>Bacteria</taxon>
        <taxon>Pseudomonadati</taxon>
        <taxon>Pseudomonadota</taxon>
        <taxon>Gammaproteobacteria</taxon>
        <taxon>Methylococcales</taxon>
        <taxon>Methylococcaceae</taxon>
        <taxon>Methylogaea</taxon>
    </lineage>
</organism>
<dbReference type="InterPro" id="IPR046358">
    <property type="entry name" value="Flagellin_C"/>
</dbReference>
<dbReference type="EMBL" id="AP019782">
    <property type="protein sequence ID" value="BBL71597.1"/>
    <property type="molecule type" value="Genomic_DNA"/>
</dbReference>
<name>A0A8D4VPC4_9GAMM</name>
<keyword evidence="2 4" id="KW-0964">Secreted</keyword>
<dbReference type="PRINTS" id="PR00207">
    <property type="entry name" value="FLAGELLIN"/>
</dbReference>
<dbReference type="GO" id="GO:0009288">
    <property type="term" value="C:bacterial-type flagellum"/>
    <property type="evidence" value="ECO:0007669"/>
    <property type="project" value="UniProtKB-SubCell"/>
</dbReference>
<reference evidence="8" key="1">
    <citation type="submission" date="2019-06" db="EMBL/GenBank/DDBJ databases">
        <title>Complete genome sequence of Methylogaea oryzae strain JCM16910.</title>
        <authorList>
            <person name="Asakawa S."/>
        </authorList>
    </citation>
    <scope>NUCLEOTIDE SEQUENCE</scope>
    <source>
        <strain evidence="8">E10</strain>
    </source>
</reference>
<comment type="function">
    <text evidence="4">Flagellin is the subunit protein which polymerizes to form the filaments of bacterial flagella.</text>
</comment>
<gene>
    <name evidence="8" type="primary">fliC_2</name>
    <name evidence="7" type="synonym">fliC_1</name>
    <name evidence="7" type="ORF">MoryE10_22030</name>
    <name evidence="8" type="ORF">MoryE10_22040</name>
</gene>
<dbReference type="InterPro" id="IPR042187">
    <property type="entry name" value="Flagellin_C_sub2"/>
</dbReference>
<keyword evidence="8" id="KW-0966">Cell projection</keyword>
<evidence type="ECO:0000313" key="8">
    <source>
        <dbReference type="EMBL" id="BBL71598.1"/>
    </source>
</evidence>
<accession>A0A8D4VPC4</accession>
<comment type="similarity">
    <text evidence="1 4">Belongs to the bacterial flagellin family.</text>
</comment>
<keyword evidence="3 4" id="KW-0975">Bacterial flagellum</keyword>
<dbReference type="Pfam" id="PF00700">
    <property type="entry name" value="Flagellin_C"/>
    <property type="match status" value="1"/>
</dbReference>
<comment type="subcellular location">
    <subcellularLocation>
        <location evidence="4">Secreted</location>
    </subcellularLocation>
    <subcellularLocation>
        <location evidence="4">Bacterial flagellum</location>
    </subcellularLocation>
</comment>
<evidence type="ECO:0000259" key="6">
    <source>
        <dbReference type="Pfam" id="PF00700"/>
    </source>
</evidence>
<evidence type="ECO:0000259" key="5">
    <source>
        <dbReference type="Pfam" id="PF00669"/>
    </source>
</evidence>
<evidence type="ECO:0000256" key="1">
    <source>
        <dbReference type="ARBA" id="ARBA00005709"/>
    </source>
</evidence>
<dbReference type="PANTHER" id="PTHR42792">
    <property type="entry name" value="FLAGELLIN"/>
    <property type="match status" value="1"/>
</dbReference>
<evidence type="ECO:0000256" key="3">
    <source>
        <dbReference type="ARBA" id="ARBA00023143"/>
    </source>
</evidence>
<evidence type="ECO:0000256" key="4">
    <source>
        <dbReference type="RuleBase" id="RU362073"/>
    </source>
</evidence>
<dbReference type="EMBL" id="AP019782">
    <property type="protein sequence ID" value="BBL71598.1"/>
    <property type="molecule type" value="Genomic_DNA"/>
</dbReference>
<dbReference type="InterPro" id="IPR001492">
    <property type="entry name" value="Flagellin"/>
</dbReference>